<feature type="transmembrane region" description="Helical" evidence="14">
    <location>
        <begin position="12"/>
        <end position="36"/>
    </location>
</feature>
<evidence type="ECO:0000259" key="15">
    <source>
        <dbReference type="PROSITE" id="PS50109"/>
    </source>
</evidence>
<dbReference type="AlphaFoldDB" id="A0A127VDG8"/>
<comment type="catalytic activity">
    <reaction evidence="1">
        <text>ATP + protein L-histidine = ADP + protein N-phospho-L-histidine.</text>
        <dbReference type="EC" id="2.7.13.3"/>
    </reaction>
</comment>
<dbReference type="SUPFAM" id="SSF47384">
    <property type="entry name" value="Homodimeric domain of signal transducing histidine kinase"/>
    <property type="match status" value="1"/>
</dbReference>
<evidence type="ECO:0000256" key="14">
    <source>
        <dbReference type="SAM" id="Phobius"/>
    </source>
</evidence>
<keyword evidence="9 17" id="KW-0418">Kinase</keyword>
<dbReference type="InterPro" id="IPR050398">
    <property type="entry name" value="HssS/ArlS-like"/>
</dbReference>
<dbReference type="Gene3D" id="1.10.287.130">
    <property type="match status" value="1"/>
</dbReference>
<dbReference type="EC" id="2.7.13.3" evidence="3"/>
<dbReference type="OrthoDB" id="594725at2"/>
<dbReference type="Pfam" id="PF00512">
    <property type="entry name" value="HisKA"/>
    <property type="match status" value="1"/>
</dbReference>
<evidence type="ECO:0000256" key="12">
    <source>
        <dbReference type="ARBA" id="ARBA00023012"/>
    </source>
</evidence>
<evidence type="ECO:0000256" key="1">
    <source>
        <dbReference type="ARBA" id="ARBA00000085"/>
    </source>
</evidence>
<dbReference type="PANTHER" id="PTHR45528:SF1">
    <property type="entry name" value="SENSOR HISTIDINE KINASE CPXA"/>
    <property type="match status" value="1"/>
</dbReference>
<dbReference type="SMART" id="SM00387">
    <property type="entry name" value="HATPase_c"/>
    <property type="match status" value="1"/>
</dbReference>
<dbReference type="CDD" id="cd00082">
    <property type="entry name" value="HisKA"/>
    <property type="match status" value="1"/>
</dbReference>
<dbReference type="InterPro" id="IPR036890">
    <property type="entry name" value="HATPase_C_sf"/>
</dbReference>
<dbReference type="GO" id="GO:0005886">
    <property type="term" value="C:plasma membrane"/>
    <property type="evidence" value="ECO:0007669"/>
    <property type="project" value="UniProtKB-SubCell"/>
</dbReference>
<evidence type="ECO:0000256" key="3">
    <source>
        <dbReference type="ARBA" id="ARBA00012438"/>
    </source>
</evidence>
<evidence type="ECO:0000256" key="10">
    <source>
        <dbReference type="ARBA" id="ARBA00022840"/>
    </source>
</evidence>
<keyword evidence="10" id="KW-0067">ATP-binding</keyword>
<proteinExistence type="predicted"/>
<reference evidence="17 18" key="1">
    <citation type="submission" date="2016-03" db="EMBL/GenBank/DDBJ databases">
        <title>Complete genome sequence of Pedobacter cryoconitis PAMC 27485.</title>
        <authorList>
            <person name="Lee J."/>
            <person name="Kim O.-S."/>
        </authorList>
    </citation>
    <scope>NUCLEOTIDE SEQUENCE [LARGE SCALE GENOMIC DNA]</scope>
    <source>
        <strain evidence="17 18">PAMC 27485</strain>
    </source>
</reference>
<keyword evidence="13 14" id="KW-0472">Membrane</keyword>
<dbReference type="InterPro" id="IPR003594">
    <property type="entry name" value="HATPase_dom"/>
</dbReference>
<dbReference type="Proteomes" id="UP000071561">
    <property type="component" value="Chromosome"/>
</dbReference>
<evidence type="ECO:0000256" key="11">
    <source>
        <dbReference type="ARBA" id="ARBA00022989"/>
    </source>
</evidence>
<protein>
    <recommendedName>
        <fullName evidence="3">histidine kinase</fullName>
        <ecNumber evidence="3">2.7.13.3</ecNumber>
    </recommendedName>
</protein>
<dbReference type="EMBL" id="CP014504">
    <property type="protein sequence ID" value="AMP99271.1"/>
    <property type="molecule type" value="Genomic_DNA"/>
</dbReference>
<keyword evidence="6" id="KW-0808">Transferase</keyword>
<dbReference type="Pfam" id="PF00672">
    <property type="entry name" value="HAMP"/>
    <property type="match status" value="1"/>
</dbReference>
<dbReference type="Gene3D" id="3.30.565.10">
    <property type="entry name" value="Histidine kinase-like ATPase, C-terminal domain"/>
    <property type="match status" value="1"/>
</dbReference>
<evidence type="ECO:0000256" key="6">
    <source>
        <dbReference type="ARBA" id="ARBA00022679"/>
    </source>
</evidence>
<dbReference type="SMART" id="SM00388">
    <property type="entry name" value="HisKA"/>
    <property type="match status" value="1"/>
</dbReference>
<dbReference type="KEGG" id="pcm:AY601_2377"/>
<evidence type="ECO:0000313" key="18">
    <source>
        <dbReference type="Proteomes" id="UP000071561"/>
    </source>
</evidence>
<sequence length="443" mass="50468">MDGYFYKGLKFKIALVFSVVFIVINVIFSTVIYRYFKNTYLSNYNKYLYNRAKTIVNRTEINPDLIALPDSGESIRIFYHDNDQRQVIVFQSPGVISRLSVPYQRGVIDTLGQYGVYVIKEDFDGRPVELLLTVSNKELVSKLNHLSFLMITATLVSVLASAVMAYLAAGWLLRPIRSMAKDAAQINTSRLSTRLKVLPTHDELQLLTETINSMIDRIASEQELQNNFFAAASHELRTPLANLQAETELYLGESNNQENRTLFMSHLEEINRLQEIVEQFLLISQFKHQGLAINKRPADVSDQLLKVFTRNRFLAERLQINAKLHFAENIKNFEIYGDGDKLEVVWQNLLQNALKYAQKGSHVLCEVTQETSQLNITFKNKVMDKQFNVQSLTDAFTTNRAPNSGAGLGLWLGKQIVEAHHGTLKIAITDYIFSVSVTLLNEE</sequence>
<feature type="transmembrane region" description="Helical" evidence="14">
    <location>
        <begin position="148"/>
        <end position="173"/>
    </location>
</feature>
<evidence type="ECO:0000313" key="17">
    <source>
        <dbReference type="EMBL" id="AMP99271.1"/>
    </source>
</evidence>
<dbReference type="Pfam" id="PF02518">
    <property type="entry name" value="HATPase_c"/>
    <property type="match status" value="1"/>
</dbReference>
<dbReference type="InterPro" id="IPR036097">
    <property type="entry name" value="HisK_dim/P_sf"/>
</dbReference>
<organism evidence="17 18">
    <name type="scientific">Pedobacter cryoconitis</name>
    <dbReference type="NCBI Taxonomy" id="188932"/>
    <lineage>
        <taxon>Bacteria</taxon>
        <taxon>Pseudomonadati</taxon>
        <taxon>Bacteroidota</taxon>
        <taxon>Sphingobacteriia</taxon>
        <taxon>Sphingobacteriales</taxon>
        <taxon>Sphingobacteriaceae</taxon>
        <taxon>Pedobacter</taxon>
    </lineage>
</organism>
<dbReference type="InterPro" id="IPR005467">
    <property type="entry name" value="His_kinase_dom"/>
</dbReference>
<dbReference type="SUPFAM" id="SSF55874">
    <property type="entry name" value="ATPase domain of HSP90 chaperone/DNA topoisomerase II/histidine kinase"/>
    <property type="match status" value="1"/>
</dbReference>
<feature type="domain" description="Histidine kinase" evidence="15">
    <location>
        <begin position="231"/>
        <end position="426"/>
    </location>
</feature>
<keyword evidence="8" id="KW-0547">Nucleotide-binding</keyword>
<dbReference type="SMART" id="SM00304">
    <property type="entry name" value="HAMP"/>
    <property type="match status" value="1"/>
</dbReference>
<evidence type="ECO:0000256" key="5">
    <source>
        <dbReference type="ARBA" id="ARBA00022553"/>
    </source>
</evidence>
<dbReference type="CDD" id="cd06225">
    <property type="entry name" value="HAMP"/>
    <property type="match status" value="1"/>
</dbReference>
<keyword evidence="12" id="KW-0902">Two-component regulatory system</keyword>
<comment type="subcellular location">
    <subcellularLocation>
        <location evidence="2">Cell membrane</location>
        <topology evidence="2">Multi-pass membrane protein</topology>
    </subcellularLocation>
</comment>
<dbReference type="InterPro" id="IPR003661">
    <property type="entry name" value="HisK_dim/P_dom"/>
</dbReference>
<evidence type="ECO:0000256" key="9">
    <source>
        <dbReference type="ARBA" id="ARBA00022777"/>
    </source>
</evidence>
<dbReference type="RefSeq" id="WP_068401044.1">
    <property type="nucleotide sequence ID" value="NZ_CP014504.1"/>
</dbReference>
<evidence type="ECO:0000256" key="4">
    <source>
        <dbReference type="ARBA" id="ARBA00022475"/>
    </source>
</evidence>
<gene>
    <name evidence="17" type="ORF">AY601_2377</name>
</gene>
<keyword evidence="5" id="KW-0597">Phosphoprotein</keyword>
<evidence type="ECO:0000259" key="16">
    <source>
        <dbReference type="PROSITE" id="PS50885"/>
    </source>
</evidence>
<dbReference type="PATRIC" id="fig|188932.3.peg.2486"/>
<evidence type="ECO:0000256" key="2">
    <source>
        <dbReference type="ARBA" id="ARBA00004651"/>
    </source>
</evidence>
<dbReference type="Gene3D" id="6.10.340.10">
    <property type="match status" value="1"/>
</dbReference>
<dbReference type="GO" id="GO:0005524">
    <property type="term" value="F:ATP binding"/>
    <property type="evidence" value="ECO:0007669"/>
    <property type="project" value="UniProtKB-KW"/>
</dbReference>
<dbReference type="InterPro" id="IPR003660">
    <property type="entry name" value="HAMP_dom"/>
</dbReference>
<keyword evidence="7 14" id="KW-0812">Transmembrane</keyword>
<keyword evidence="11 14" id="KW-1133">Transmembrane helix</keyword>
<keyword evidence="18" id="KW-1185">Reference proteome</keyword>
<dbReference type="SUPFAM" id="SSF158472">
    <property type="entry name" value="HAMP domain-like"/>
    <property type="match status" value="1"/>
</dbReference>
<evidence type="ECO:0000256" key="13">
    <source>
        <dbReference type="ARBA" id="ARBA00023136"/>
    </source>
</evidence>
<dbReference type="GO" id="GO:0000155">
    <property type="term" value="F:phosphorelay sensor kinase activity"/>
    <property type="evidence" value="ECO:0007669"/>
    <property type="project" value="InterPro"/>
</dbReference>
<accession>A0A127VDG8</accession>
<evidence type="ECO:0000256" key="8">
    <source>
        <dbReference type="ARBA" id="ARBA00022741"/>
    </source>
</evidence>
<name>A0A127VDG8_9SPHI</name>
<feature type="domain" description="HAMP" evidence="16">
    <location>
        <begin position="170"/>
        <end position="223"/>
    </location>
</feature>
<evidence type="ECO:0000256" key="7">
    <source>
        <dbReference type="ARBA" id="ARBA00022692"/>
    </source>
</evidence>
<dbReference type="PROSITE" id="PS50109">
    <property type="entry name" value="HIS_KIN"/>
    <property type="match status" value="1"/>
</dbReference>
<dbReference type="PROSITE" id="PS50885">
    <property type="entry name" value="HAMP"/>
    <property type="match status" value="1"/>
</dbReference>
<keyword evidence="4" id="KW-1003">Cell membrane</keyword>
<dbReference type="PANTHER" id="PTHR45528">
    <property type="entry name" value="SENSOR HISTIDINE KINASE CPXA"/>
    <property type="match status" value="1"/>
</dbReference>